<dbReference type="KEGG" id="tae:TepiRe1_2240"/>
<protein>
    <submittedName>
        <fullName evidence="4">V-type ATP synthase subunit C</fullName>
    </submittedName>
</protein>
<evidence type="ECO:0000313" key="4">
    <source>
        <dbReference type="EMBL" id="CCP27075.2"/>
    </source>
</evidence>
<dbReference type="eggNOG" id="COG1527">
    <property type="taxonomic scope" value="Bacteria"/>
</dbReference>
<accession>F4LR52</accession>
<evidence type="ECO:0000256" key="1">
    <source>
        <dbReference type="ARBA" id="ARBA00006709"/>
    </source>
</evidence>
<dbReference type="NCBIfam" id="NF002266">
    <property type="entry name" value="PRK01198.1-2"/>
    <property type="match status" value="1"/>
</dbReference>
<comment type="similarity">
    <text evidence="1">Belongs to the V-ATPase V0D/AC39 subunit family.</text>
</comment>
<dbReference type="InterPro" id="IPR050873">
    <property type="entry name" value="V-ATPase_V0D/AC39_subunit"/>
</dbReference>
<dbReference type="InterPro" id="IPR044911">
    <property type="entry name" value="V-type_ATPase_csu/dsu_dom_3"/>
</dbReference>
<dbReference type="InterPro" id="IPR002843">
    <property type="entry name" value="ATPase_V0-cplx_csu/dsu"/>
</dbReference>
<dbReference type="InterPro" id="IPR036079">
    <property type="entry name" value="ATPase_csu/dsu_sf"/>
</dbReference>
<evidence type="ECO:0000256" key="3">
    <source>
        <dbReference type="ARBA" id="ARBA00023065"/>
    </source>
</evidence>
<name>F4LR52_TEPAE</name>
<dbReference type="HOGENOM" id="CLU_059311_1_0_9"/>
<dbReference type="Gene3D" id="1.20.1690.10">
    <property type="entry name" value="V-type ATP synthase subunit C domain"/>
    <property type="match status" value="2"/>
</dbReference>
<dbReference type="AlphaFoldDB" id="F4LR52"/>
<dbReference type="OrthoDB" id="1653at2"/>
<organism evidence="4 5">
    <name type="scientific">Tepidanaerobacter acetatoxydans (strain DSM 21804 / JCM 16047 / Re1)</name>
    <dbReference type="NCBI Taxonomy" id="1209989"/>
    <lineage>
        <taxon>Bacteria</taxon>
        <taxon>Bacillati</taxon>
        <taxon>Bacillota</taxon>
        <taxon>Clostridia</taxon>
        <taxon>Thermosediminibacterales</taxon>
        <taxon>Tepidanaerobacteraceae</taxon>
        <taxon>Tepidanaerobacter</taxon>
    </lineage>
</organism>
<dbReference type="EMBL" id="HF563609">
    <property type="protein sequence ID" value="CCP27075.2"/>
    <property type="molecule type" value="Genomic_DNA"/>
</dbReference>
<keyword evidence="3" id="KW-0406">Ion transport</keyword>
<evidence type="ECO:0000313" key="5">
    <source>
        <dbReference type="Proteomes" id="UP000010802"/>
    </source>
</evidence>
<dbReference type="RefSeq" id="WP_013779125.1">
    <property type="nucleotide sequence ID" value="NC_015519.1"/>
</dbReference>
<dbReference type="KEGG" id="tep:TepRe1_2080"/>
<sequence>MAKDTDFLYVSARIKFLETKLLGKNAIDRLLDAPEAEDVIKALSDTEYGSDIADMENIYDFEKVLEQSMERTIRTLKESFKNHEIIRFFTLKNDYHNLKVIVKGNILGAEFKEYFSQLGEVSPEEMQKYAQGDTGAIVPDTLKEAYHRAVETYEITKNPQKVDLVLDQALFKEMTKIVESSSDSFLKEYLAALADLTNIKTLVRLQKTDADIRTLESALVEGGNLTKEFFKEIFTGNTQNIIEAFNSTPYHEVVEEGLALWESTGSPLVFEKMIDNYMVALARRGLYKPFGPETVIGYMAARENELKLLRIIIVGKINGISSDMIRERLRDVYV</sequence>
<dbReference type="InterPro" id="IPR035067">
    <property type="entry name" value="V-type_ATPase_csu/dsu"/>
</dbReference>
<accession>L0S1C2</accession>
<keyword evidence="2" id="KW-0813">Transport</keyword>
<dbReference type="Pfam" id="PF01992">
    <property type="entry name" value="vATP-synt_AC39"/>
    <property type="match status" value="1"/>
</dbReference>
<dbReference type="PANTHER" id="PTHR38682:SF1">
    <property type="entry name" value="V-TYPE ATP SYNTHASE SUBUNIT C"/>
    <property type="match status" value="1"/>
</dbReference>
<reference evidence="5" key="1">
    <citation type="journal article" date="2013" name="Genome Announc.">
        <title>First genome sequence of a syntrophic acetate-oxidizing bacterium, Tepidanaerobacter acetatoxydans strain Re1.</title>
        <authorList>
            <person name="Manzoor S."/>
            <person name="Bongcam-Rudloff E."/>
            <person name="Schnurer A."/>
            <person name="Muller B."/>
        </authorList>
    </citation>
    <scope>NUCLEOTIDE SEQUENCE [LARGE SCALE GENOMIC DNA]</scope>
    <source>
        <strain evidence="5">Re1</strain>
    </source>
</reference>
<keyword evidence="5" id="KW-1185">Reference proteome</keyword>
<dbReference type="Proteomes" id="UP000010802">
    <property type="component" value="Chromosome"/>
</dbReference>
<dbReference type="Gene3D" id="1.10.132.50">
    <property type="entry name" value="ATP synthase (C/AC39) subunit, domain 3"/>
    <property type="match status" value="1"/>
</dbReference>
<dbReference type="GO" id="GO:0046961">
    <property type="term" value="F:proton-transporting ATPase activity, rotational mechanism"/>
    <property type="evidence" value="ECO:0007669"/>
    <property type="project" value="InterPro"/>
</dbReference>
<proteinExistence type="inferred from homology"/>
<dbReference type="PANTHER" id="PTHR38682">
    <property type="entry name" value="V-TYPE ATP SYNTHASE SUBUNIT C"/>
    <property type="match status" value="1"/>
</dbReference>
<dbReference type="STRING" id="1209989.TepRe1_2080"/>
<dbReference type="SUPFAM" id="SSF103486">
    <property type="entry name" value="V-type ATP synthase subunit C"/>
    <property type="match status" value="1"/>
</dbReference>
<gene>
    <name evidence="4" type="primary">atpC</name>
    <name evidence="4" type="ordered locus">TEPIRE1_2240</name>
</gene>
<evidence type="ECO:0000256" key="2">
    <source>
        <dbReference type="ARBA" id="ARBA00022448"/>
    </source>
</evidence>